<sequence length="1104" mass="110492">MKMKPFLLASASILALLAAPAVARASCPQLSLSNQTYTNATAICLVSTSGVVDLTNTNTGMIGGVRDTASTDTTTIDNAGSINGSSAIRLQGTLTLTNRLGATIFGSSGAINVGSGGITTIVNDGRIEGAYALDGDHYLDLTNTGIMAGQAFGIDGYTVKATNSGTISGGYFALRAIGDLTLDNSGDIVTDTDPSTNSTAVRAWGGTTVITNSGRIWTDSGYGIHAEVYIKNTPVGSFSLTNTGTIGGDIGVYTVFNGFTTVGATIVNSGTISGASAAIWTGGDLTLDNSGWISAIGNSGNWNGVAAHGVTTKITNSGNIYNSGVYGTGIVADGTDANTSLALTNSGTITATFGVSSQVVTTTIDNSGSITSTGGAGVYADSPAANASLALTNGKSGTITGEYGVDSLVDKTTIGNSGTITGVYDAGVYAENAAADASLTVTNSGTITGAYGVHSRLATTTIDNSGTISGTFGQAYGVYAEDAAADASLVLTNSGSITGDIGVVSLATTTIANSGTIAGATYGIETYNLVANASLALTNSGTITGPSGVFSQVTTTIDNSGTIAGTGGFGVFAAYAPANASLALTNSGTITNDSGVYSRFATTTISNSGSITGTNDDAISANSAAANGSLALTNSGTITGLHGVYSLAATTTIDNSGTIAGSDSGIYANGMLALTNSGLISGANAAVLLNSNGNSIGLDKGARFDGVIDYAGTTGNTTRFGRGSWVLDVANYDAADNAIVTAGSAYVVKENQIIVADGSAVQASARSALDITRSLSGIASDALSLSSSSLPVASSSGGALAYADDNAVDRAFTSAALTGSGQENAFSGFSNGAVGDAAGNIVWSRVLAGRSVASQDAASAASWMNFVGAAFGGDHRFSDTLRLGGFFGLADSRTDGNSSLKSKWYYAGLYGSWSPGAAFVEGNVTGGYAKNRSERMVTNGLATETASGDYGSTFVSPELALGYRVALQPGVSLTPQLRVRYLGVDAEGYGETGSSADMTVSSHYTGFLEERALAKLEFDNERWSLSTTLGVVALQRVQGSGTDVSLLGIASTVAEGDSNLFGISFGLGGNWKMTDTVSLYGAINGTALNNNASIDTNVGVKMVF</sequence>
<dbReference type="InterPro" id="IPR005546">
    <property type="entry name" value="Autotransporte_beta"/>
</dbReference>
<evidence type="ECO:0000259" key="2">
    <source>
        <dbReference type="PROSITE" id="PS51208"/>
    </source>
</evidence>
<proteinExistence type="predicted"/>
<feature type="domain" description="Autotransporter" evidence="2">
    <location>
        <begin position="835"/>
        <end position="1104"/>
    </location>
</feature>
<reference evidence="3" key="1">
    <citation type="journal article" date="2020" name="Mol. Plant Microbe Interact.">
        <title>Complete genome sequences of four natural Pseudomonas isolates that catabolize a wide range of aromatic compounds relevant to lignin valorization.</title>
        <authorList>
            <person name="Hatmaker E.A."/>
            <person name="Presle G."/>
            <person name="Cannon O."/>
            <person name="Guss A.M."/>
            <person name="Elkins J.G."/>
        </authorList>
    </citation>
    <scope>NUCLEOTIDE SEQUENCE</scope>
    <source>
        <strain evidence="3">583</strain>
    </source>
</reference>
<dbReference type="SUPFAM" id="SSF103515">
    <property type="entry name" value="Autotransporter"/>
    <property type="match status" value="1"/>
</dbReference>
<accession>A0A7G6SN07</accession>
<feature type="signal peptide" evidence="1">
    <location>
        <begin position="1"/>
        <end position="25"/>
    </location>
</feature>
<organism evidence="3 4">
    <name type="scientific">Mesorhizobium huakuii</name>
    <dbReference type="NCBI Taxonomy" id="28104"/>
    <lineage>
        <taxon>Bacteria</taxon>
        <taxon>Pseudomonadati</taxon>
        <taxon>Pseudomonadota</taxon>
        <taxon>Alphaproteobacteria</taxon>
        <taxon>Hyphomicrobiales</taxon>
        <taxon>Phyllobacteriaceae</taxon>
        <taxon>Mesorhizobium</taxon>
    </lineage>
</organism>
<protein>
    <submittedName>
        <fullName evidence="3">Autotransporter domain-containing protein</fullName>
    </submittedName>
</protein>
<dbReference type="Proteomes" id="UP000515465">
    <property type="component" value="Chromosome"/>
</dbReference>
<dbReference type="Pfam" id="PF03797">
    <property type="entry name" value="Autotransporter"/>
    <property type="match status" value="1"/>
</dbReference>
<gene>
    <name evidence="3" type="ORF">HB778_03895</name>
</gene>
<name>A0A7G6SN07_9HYPH</name>
<dbReference type="SMART" id="SM00869">
    <property type="entry name" value="Autotransporter"/>
    <property type="match status" value="1"/>
</dbReference>
<evidence type="ECO:0000313" key="3">
    <source>
        <dbReference type="EMBL" id="QND55889.1"/>
    </source>
</evidence>
<dbReference type="EMBL" id="CP050296">
    <property type="protein sequence ID" value="QND55889.1"/>
    <property type="molecule type" value="Genomic_DNA"/>
</dbReference>
<dbReference type="PROSITE" id="PS51208">
    <property type="entry name" value="AUTOTRANSPORTER"/>
    <property type="match status" value="1"/>
</dbReference>
<dbReference type="Gene3D" id="2.40.128.130">
    <property type="entry name" value="Autotransporter beta-domain"/>
    <property type="match status" value="1"/>
</dbReference>
<evidence type="ECO:0000256" key="1">
    <source>
        <dbReference type="SAM" id="SignalP"/>
    </source>
</evidence>
<dbReference type="InterPro" id="IPR036709">
    <property type="entry name" value="Autotransporte_beta_dom_sf"/>
</dbReference>
<dbReference type="AlphaFoldDB" id="A0A7G6SN07"/>
<feature type="chain" id="PRO_5028970598" evidence="1">
    <location>
        <begin position="26"/>
        <end position="1104"/>
    </location>
</feature>
<keyword evidence="1" id="KW-0732">Signal</keyword>
<evidence type="ECO:0000313" key="4">
    <source>
        <dbReference type="Proteomes" id="UP000515465"/>
    </source>
</evidence>